<keyword evidence="10" id="KW-1185">Reference proteome</keyword>
<dbReference type="InterPro" id="IPR002781">
    <property type="entry name" value="TM_pro_TauE-like"/>
</dbReference>
<dbReference type="GO" id="GO:0005886">
    <property type="term" value="C:plasma membrane"/>
    <property type="evidence" value="ECO:0007669"/>
    <property type="project" value="UniProtKB-SubCell"/>
</dbReference>
<feature type="transmembrane region" description="Helical" evidence="8">
    <location>
        <begin position="79"/>
        <end position="97"/>
    </location>
</feature>
<dbReference type="PANTHER" id="PTHR30269">
    <property type="entry name" value="TRANSMEMBRANE PROTEIN YFCA"/>
    <property type="match status" value="1"/>
</dbReference>
<feature type="transmembrane region" description="Helical" evidence="8">
    <location>
        <begin position="36"/>
        <end position="59"/>
    </location>
</feature>
<reference evidence="9 10" key="1">
    <citation type="submission" date="2018-03" db="EMBL/GenBank/DDBJ databases">
        <title>Genomic Encyclopedia of Archaeal and Bacterial Type Strains, Phase II (KMG-II): from individual species to whole genera.</title>
        <authorList>
            <person name="Goeker M."/>
        </authorList>
    </citation>
    <scope>NUCLEOTIDE SEQUENCE [LARGE SCALE GENOMIC DNA]</scope>
    <source>
        <strain evidence="9 10">DSM 100673</strain>
    </source>
</reference>
<comment type="caution">
    <text evidence="9">The sequence shown here is derived from an EMBL/GenBank/DDBJ whole genome shotgun (WGS) entry which is preliminary data.</text>
</comment>
<feature type="transmembrane region" description="Helical" evidence="8">
    <location>
        <begin position="6"/>
        <end position="24"/>
    </location>
</feature>
<keyword evidence="5 8" id="KW-0812">Transmembrane</keyword>
<feature type="transmembrane region" description="Helical" evidence="8">
    <location>
        <begin position="233"/>
        <end position="250"/>
    </location>
</feature>
<feature type="transmembrane region" description="Helical" evidence="8">
    <location>
        <begin position="141"/>
        <end position="164"/>
    </location>
</feature>
<keyword evidence="7 8" id="KW-0472">Membrane</keyword>
<dbReference type="PANTHER" id="PTHR30269:SF37">
    <property type="entry name" value="MEMBRANE TRANSPORTER PROTEIN"/>
    <property type="match status" value="1"/>
</dbReference>
<evidence type="ECO:0000256" key="5">
    <source>
        <dbReference type="ARBA" id="ARBA00022692"/>
    </source>
</evidence>
<evidence type="ECO:0000256" key="6">
    <source>
        <dbReference type="ARBA" id="ARBA00022989"/>
    </source>
</evidence>
<evidence type="ECO:0000256" key="7">
    <source>
        <dbReference type="ARBA" id="ARBA00023136"/>
    </source>
</evidence>
<comment type="subcellular location">
    <subcellularLocation>
        <location evidence="1 8">Cell membrane</location>
        <topology evidence="1 8">Multi-pass membrane protein</topology>
    </subcellularLocation>
</comment>
<dbReference type="Pfam" id="PF01925">
    <property type="entry name" value="TauE"/>
    <property type="match status" value="1"/>
</dbReference>
<dbReference type="OrthoDB" id="5195497at2"/>
<evidence type="ECO:0000256" key="8">
    <source>
        <dbReference type="RuleBase" id="RU363041"/>
    </source>
</evidence>
<feature type="transmembrane region" description="Helical" evidence="8">
    <location>
        <begin position="171"/>
        <end position="194"/>
    </location>
</feature>
<keyword evidence="3" id="KW-0813">Transport</keyword>
<proteinExistence type="inferred from homology"/>
<organism evidence="9 10">
    <name type="scientific">Shimia abyssi</name>
    <dbReference type="NCBI Taxonomy" id="1662395"/>
    <lineage>
        <taxon>Bacteria</taxon>
        <taxon>Pseudomonadati</taxon>
        <taxon>Pseudomonadota</taxon>
        <taxon>Alphaproteobacteria</taxon>
        <taxon>Rhodobacterales</taxon>
        <taxon>Roseobacteraceae</taxon>
    </lineage>
</organism>
<dbReference type="AlphaFoldDB" id="A0A2P8FE45"/>
<evidence type="ECO:0000256" key="1">
    <source>
        <dbReference type="ARBA" id="ARBA00004651"/>
    </source>
</evidence>
<comment type="similarity">
    <text evidence="2 8">Belongs to the 4-toluene sulfonate uptake permease (TSUP) (TC 2.A.102) family.</text>
</comment>
<dbReference type="EMBL" id="PYGJ01000004">
    <property type="protein sequence ID" value="PSL19983.1"/>
    <property type="molecule type" value="Genomic_DNA"/>
</dbReference>
<keyword evidence="6 8" id="KW-1133">Transmembrane helix</keyword>
<evidence type="ECO:0000256" key="3">
    <source>
        <dbReference type="ARBA" id="ARBA00022448"/>
    </source>
</evidence>
<protein>
    <recommendedName>
        <fullName evidence="8">Probable membrane transporter protein</fullName>
    </recommendedName>
</protein>
<feature type="transmembrane region" description="Helical" evidence="8">
    <location>
        <begin position="200"/>
        <end position="221"/>
    </location>
</feature>
<evidence type="ECO:0000313" key="10">
    <source>
        <dbReference type="Proteomes" id="UP000240418"/>
    </source>
</evidence>
<dbReference type="Proteomes" id="UP000240418">
    <property type="component" value="Unassembled WGS sequence"/>
</dbReference>
<accession>A0A2P8FE45</accession>
<keyword evidence="4 8" id="KW-1003">Cell membrane</keyword>
<dbReference type="RefSeq" id="WP_106608009.1">
    <property type="nucleotide sequence ID" value="NZ_PYGJ01000004.1"/>
</dbReference>
<evidence type="ECO:0000256" key="2">
    <source>
        <dbReference type="ARBA" id="ARBA00009142"/>
    </source>
</evidence>
<sequence length="251" mass="27138">MIEDAAFWQNVLMVGGAFALGGILKGAIGVGTPLLAVPMLALLYDVPTAIVLFAIPNLLPNLWQVWQYREHNLPARFRWRFFLTGAGAGMLGTVVLANIEADNLMLVVAFMVLAYVSFRLMRPGWVLGYPMAERMAAAVGVVAGVLQTLVGISAPVSVTFLNAMQLERRTFIVTISGFFVAVGVLQVPSLIFFGLMTWPLFWLGLGAVAVIAAFMPVGAFLARQVSPQAFNKVILVILTLVALRLLATFVI</sequence>
<feature type="transmembrane region" description="Helical" evidence="8">
    <location>
        <begin position="104"/>
        <end position="121"/>
    </location>
</feature>
<name>A0A2P8FE45_9RHOB</name>
<dbReference type="InterPro" id="IPR052017">
    <property type="entry name" value="TSUP"/>
</dbReference>
<evidence type="ECO:0000256" key="4">
    <source>
        <dbReference type="ARBA" id="ARBA00022475"/>
    </source>
</evidence>
<evidence type="ECO:0000313" key="9">
    <source>
        <dbReference type="EMBL" id="PSL19983.1"/>
    </source>
</evidence>
<gene>
    <name evidence="9" type="ORF">CLV88_10441</name>
</gene>